<accession>A0ABT4A449</accession>
<dbReference type="SMART" id="SM00098">
    <property type="entry name" value="alkPPc"/>
    <property type="match status" value="1"/>
</dbReference>
<keyword evidence="8" id="KW-0460">Magnesium</keyword>
<protein>
    <submittedName>
        <fullName evidence="11">Alkaline phosphatase</fullName>
    </submittedName>
</protein>
<dbReference type="RefSeq" id="WP_267535315.1">
    <property type="nucleotide sequence ID" value="NZ_JAPNKA010000001.1"/>
</dbReference>
<keyword evidence="12" id="KW-1185">Reference proteome</keyword>
<dbReference type="InterPro" id="IPR017850">
    <property type="entry name" value="Alkaline_phosphatase_core_sf"/>
</dbReference>
<evidence type="ECO:0000256" key="6">
    <source>
        <dbReference type="ARBA" id="ARBA00022801"/>
    </source>
</evidence>
<dbReference type="Proteomes" id="UP001207654">
    <property type="component" value="Unassembled WGS sequence"/>
</dbReference>
<dbReference type="PRINTS" id="PR00113">
    <property type="entry name" value="ALKPHPHTASE"/>
</dbReference>
<evidence type="ECO:0000313" key="12">
    <source>
        <dbReference type="Proteomes" id="UP001207654"/>
    </source>
</evidence>
<dbReference type="PANTHER" id="PTHR11596:SF5">
    <property type="entry name" value="ALKALINE PHOSPHATASE"/>
    <property type="match status" value="1"/>
</dbReference>
<keyword evidence="6" id="KW-0378">Hydrolase</keyword>
<keyword evidence="10" id="KW-0732">Signal</keyword>
<dbReference type="CDD" id="cd16012">
    <property type="entry name" value="ALP"/>
    <property type="match status" value="1"/>
</dbReference>
<evidence type="ECO:0000256" key="8">
    <source>
        <dbReference type="ARBA" id="ARBA00022842"/>
    </source>
</evidence>
<feature type="signal peptide" evidence="10">
    <location>
        <begin position="1"/>
        <end position="22"/>
    </location>
</feature>
<reference evidence="11 12" key="1">
    <citation type="submission" date="2022-11" db="EMBL/GenBank/DDBJ databases">
        <title>Minimal conservation of predation-associated metabolite biosynthetic gene clusters underscores biosynthetic potential of Myxococcota including descriptions for ten novel species: Archangium lansinium sp. nov., Myxococcus landrumus sp. nov., Nannocystis bai.</title>
        <authorList>
            <person name="Ahearne A."/>
            <person name="Stevens C."/>
            <person name="Phillips K."/>
        </authorList>
    </citation>
    <scope>NUCLEOTIDE SEQUENCE [LARGE SCALE GENOMIC DNA]</scope>
    <source>
        <strain evidence="11 12">MIWBW</strain>
    </source>
</reference>
<evidence type="ECO:0000256" key="9">
    <source>
        <dbReference type="RuleBase" id="RU003946"/>
    </source>
</evidence>
<dbReference type="SUPFAM" id="SSF53649">
    <property type="entry name" value="Alkaline phosphatase-like"/>
    <property type="match status" value="1"/>
</dbReference>
<evidence type="ECO:0000256" key="3">
    <source>
        <dbReference type="ARBA" id="ARBA00005984"/>
    </source>
</evidence>
<organism evidence="11 12">
    <name type="scientific">Archangium lansingense</name>
    <dbReference type="NCBI Taxonomy" id="2995310"/>
    <lineage>
        <taxon>Bacteria</taxon>
        <taxon>Pseudomonadati</taxon>
        <taxon>Myxococcota</taxon>
        <taxon>Myxococcia</taxon>
        <taxon>Myxococcales</taxon>
        <taxon>Cystobacterineae</taxon>
        <taxon>Archangiaceae</taxon>
        <taxon>Archangium</taxon>
    </lineage>
</organism>
<keyword evidence="7" id="KW-0862">Zinc</keyword>
<evidence type="ECO:0000313" key="11">
    <source>
        <dbReference type="EMBL" id="MCY1076424.1"/>
    </source>
</evidence>
<dbReference type="InterPro" id="IPR001952">
    <property type="entry name" value="Alkaline_phosphatase"/>
</dbReference>
<dbReference type="EMBL" id="JAPNKA010000001">
    <property type="protein sequence ID" value="MCY1076424.1"/>
    <property type="molecule type" value="Genomic_DNA"/>
</dbReference>
<dbReference type="Pfam" id="PF00245">
    <property type="entry name" value="Alk_phosphatase"/>
    <property type="match status" value="1"/>
</dbReference>
<dbReference type="PROSITE" id="PS51257">
    <property type="entry name" value="PROKAR_LIPOPROTEIN"/>
    <property type="match status" value="1"/>
</dbReference>
<dbReference type="Gene3D" id="3.40.720.10">
    <property type="entry name" value="Alkaline Phosphatase, subunit A"/>
    <property type="match status" value="1"/>
</dbReference>
<evidence type="ECO:0000256" key="7">
    <source>
        <dbReference type="ARBA" id="ARBA00022833"/>
    </source>
</evidence>
<comment type="caution">
    <text evidence="11">The sequence shown here is derived from an EMBL/GenBank/DDBJ whole genome shotgun (WGS) entry which is preliminary data.</text>
</comment>
<gene>
    <name evidence="11" type="ORF">OV287_18265</name>
</gene>
<sequence>MSRSLWLLALLTLSCRSLPAAAPEARSATPKNIVLVVGDGMGPSHFAAARLLRGEDFQAGRFPVTGLVATRSASSRVTDSAAAATAMATGVKTNNRMLGVDSEGQPRTTLLELAEGEGRSTGLVTTAVFWDATPAAFAVHTASRENVAAIIGQLLGSSVDVLAGSGAELFGKNGLPALPTAAAQHGWSLITEPAALASAPSTKVLAAFPSQRNDVDVPEARLPELARWALERLSKDPDGFFLVVEHEGTDRASHTNTAADLMTSLRSFDETVGVVAEFARERGDTLVLVAGDHETGGLRVVEDASGALALEFGTSLHTGSLVPIFALGPGAEHFGGLYENAEIARKVRALSSGRAK</sequence>
<dbReference type="PANTHER" id="PTHR11596">
    <property type="entry name" value="ALKALINE PHOSPHATASE"/>
    <property type="match status" value="1"/>
</dbReference>
<evidence type="ECO:0000256" key="5">
    <source>
        <dbReference type="ARBA" id="ARBA00022723"/>
    </source>
</evidence>
<comment type="cofactor">
    <cofactor evidence="1">
        <name>Mg(2+)</name>
        <dbReference type="ChEBI" id="CHEBI:18420"/>
    </cofactor>
</comment>
<evidence type="ECO:0000256" key="1">
    <source>
        <dbReference type="ARBA" id="ARBA00001946"/>
    </source>
</evidence>
<evidence type="ECO:0000256" key="4">
    <source>
        <dbReference type="ARBA" id="ARBA00022553"/>
    </source>
</evidence>
<comment type="similarity">
    <text evidence="3 9">Belongs to the alkaline phosphatase family.</text>
</comment>
<dbReference type="PROSITE" id="PS00123">
    <property type="entry name" value="ALKALINE_PHOSPHATASE"/>
    <property type="match status" value="1"/>
</dbReference>
<comment type="cofactor">
    <cofactor evidence="2">
        <name>Zn(2+)</name>
        <dbReference type="ChEBI" id="CHEBI:29105"/>
    </cofactor>
</comment>
<keyword evidence="5" id="KW-0479">Metal-binding</keyword>
<proteinExistence type="inferred from homology"/>
<evidence type="ECO:0000256" key="2">
    <source>
        <dbReference type="ARBA" id="ARBA00001947"/>
    </source>
</evidence>
<evidence type="ECO:0000256" key="10">
    <source>
        <dbReference type="SAM" id="SignalP"/>
    </source>
</evidence>
<dbReference type="InterPro" id="IPR018299">
    <property type="entry name" value="Alkaline_phosphatase_AS"/>
</dbReference>
<name>A0ABT4A449_9BACT</name>
<keyword evidence="4" id="KW-0597">Phosphoprotein</keyword>
<feature type="chain" id="PRO_5046350374" evidence="10">
    <location>
        <begin position="23"/>
        <end position="356"/>
    </location>
</feature>